<proteinExistence type="predicted"/>
<gene>
    <name evidence="5" type="ORF">B0I36DRAFT_314885</name>
</gene>
<comment type="subcellular location">
    <subcellularLocation>
        <location evidence="1">Nucleus</location>
        <location evidence="1">Nucleolus</location>
    </subcellularLocation>
</comment>
<dbReference type="OrthoDB" id="427886at2759"/>
<reference evidence="5" key="1">
    <citation type="journal article" date="2021" name="Nat. Commun.">
        <title>Genetic determinants of endophytism in the Arabidopsis root mycobiome.</title>
        <authorList>
            <person name="Mesny F."/>
            <person name="Miyauchi S."/>
            <person name="Thiergart T."/>
            <person name="Pickel B."/>
            <person name="Atanasova L."/>
            <person name="Karlsson M."/>
            <person name="Huettel B."/>
            <person name="Barry K.W."/>
            <person name="Haridas S."/>
            <person name="Chen C."/>
            <person name="Bauer D."/>
            <person name="Andreopoulos W."/>
            <person name="Pangilinan J."/>
            <person name="LaButti K."/>
            <person name="Riley R."/>
            <person name="Lipzen A."/>
            <person name="Clum A."/>
            <person name="Drula E."/>
            <person name="Henrissat B."/>
            <person name="Kohler A."/>
            <person name="Grigoriev I.V."/>
            <person name="Martin F.M."/>
            <person name="Hacquard S."/>
        </authorList>
    </citation>
    <scope>NUCLEOTIDE SEQUENCE</scope>
    <source>
        <strain evidence="5">MPI-CAGE-CH-0230</strain>
    </source>
</reference>
<evidence type="ECO:0000256" key="3">
    <source>
        <dbReference type="SAM" id="MobiDB-lite"/>
    </source>
</evidence>
<dbReference type="EMBL" id="JAGTJQ010000002">
    <property type="protein sequence ID" value="KAH7037820.1"/>
    <property type="molecule type" value="Genomic_DNA"/>
</dbReference>
<comment type="caution">
    <text evidence="5">The sequence shown here is derived from an EMBL/GenBank/DDBJ whole genome shotgun (WGS) entry which is preliminary data.</text>
</comment>
<name>A0A9P8YE76_9PEZI</name>
<evidence type="ECO:0000256" key="1">
    <source>
        <dbReference type="ARBA" id="ARBA00004604"/>
    </source>
</evidence>
<feature type="compositionally biased region" description="Basic residues" evidence="3">
    <location>
        <begin position="145"/>
        <end position="163"/>
    </location>
</feature>
<keyword evidence="2" id="KW-0539">Nucleus</keyword>
<dbReference type="Proteomes" id="UP000756346">
    <property type="component" value="Unassembled WGS sequence"/>
</dbReference>
<dbReference type="RefSeq" id="XP_046016941.1">
    <property type="nucleotide sequence ID" value="XM_046152822.1"/>
</dbReference>
<dbReference type="GeneID" id="70182368"/>
<dbReference type="GO" id="GO:0005730">
    <property type="term" value="C:nucleolus"/>
    <property type="evidence" value="ECO:0007669"/>
    <property type="project" value="UniProtKB-SubCell"/>
</dbReference>
<evidence type="ECO:0000313" key="6">
    <source>
        <dbReference type="Proteomes" id="UP000756346"/>
    </source>
</evidence>
<dbReference type="InterPro" id="IPR014810">
    <property type="entry name" value="Fcf2_C"/>
</dbReference>
<dbReference type="PANTHER" id="PTHR21686:SF12">
    <property type="entry name" value="DEOXYNUCLEOTIDYLTRANSFERASE TERMINAL-INTERACTING PROTEIN 2"/>
    <property type="match status" value="1"/>
</dbReference>
<dbReference type="GO" id="GO:0006396">
    <property type="term" value="P:RNA processing"/>
    <property type="evidence" value="ECO:0007669"/>
    <property type="project" value="TreeGrafter"/>
</dbReference>
<evidence type="ECO:0000259" key="4">
    <source>
        <dbReference type="Pfam" id="PF08698"/>
    </source>
</evidence>
<dbReference type="GO" id="GO:0003723">
    <property type="term" value="F:RNA binding"/>
    <property type="evidence" value="ECO:0007669"/>
    <property type="project" value="TreeGrafter"/>
</dbReference>
<dbReference type="PANTHER" id="PTHR21686">
    <property type="entry name" value="DEOXYNUCLEOTIDYLTRANSFERASE TERMINAL-INTERACTING PROTEIN 2"/>
    <property type="match status" value="1"/>
</dbReference>
<evidence type="ECO:0000313" key="5">
    <source>
        <dbReference type="EMBL" id="KAH7037820.1"/>
    </source>
</evidence>
<dbReference type="AlphaFoldDB" id="A0A9P8YE76"/>
<feature type="domain" description="Fcf2 pre-rRNA processing C-terminal" evidence="4">
    <location>
        <begin position="41"/>
        <end position="135"/>
    </location>
</feature>
<keyword evidence="6" id="KW-1185">Reference proteome</keyword>
<evidence type="ECO:0000256" key="2">
    <source>
        <dbReference type="ARBA" id="ARBA00023242"/>
    </source>
</evidence>
<feature type="region of interest" description="Disordered" evidence="3">
    <location>
        <begin position="144"/>
        <end position="163"/>
    </location>
</feature>
<dbReference type="Pfam" id="PF08698">
    <property type="entry name" value="Fcf2"/>
    <property type="match status" value="1"/>
</dbReference>
<organism evidence="5 6">
    <name type="scientific">Microdochium trichocladiopsis</name>
    <dbReference type="NCBI Taxonomy" id="1682393"/>
    <lineage>
        <taxon>Eukaryota</taxon>
        <taxon>Fungi</taxon>
        <taxon>Dikarya</taxon>
        <taxon>Ascomycota</taxon>
        <taxon>Pezizomycotina</taxon>
        <taxon>Sordariomycetes</taxon>
        <taxon>Xylariomycetidae</taxon>
        <taxon>Xylariales</taxon>
        <taxon>Microdochiaceae</taxon>
        <taxon>Microdochium</taxon>
    </lineage>
</organism>
<protein>
    <submittedName>
        <fullName evidence="5">Fcf2 pre-rRNA processing-domain-containing protein</fullName>
    </submittedName>
</protein>
<sequence length="163" mass="18830">MIDQYHSYSDCHTNPPLLKTTMGFSELFLLTGDSPQAESTKADAGAKWFNMPKTNLTPELKRELQLIKMRDTLDSKRFYKKDSARSAVPEYSQVGTMIEGPTEYFSARMTKKERKRTLVDEVLDQERATKKLKAKYNEIQTAKMSGKKGHYKKMMQKRYGNKA</sequence>
<dbReference type="InterPro" id="IPR039883">
    <property type="entry name" value="Fcf2/DNTTIP2"/>
</dbReference>
<accession>A0A9P8YE76</accession>